<accession>A0A941ALG7</accession>
<keyword evidence="1" id="KW-0732">Signal</keyword>
<dbReference type="Proteomes" id="UP000674234">
    <property type="component" value="Unassembled WGS sequence"/>
</dbReference>
<dbReference type="CDD" id="cd00161">
    <property type="entry name" value="beta-trefoil_Ricin-like"/>
    <property type="match status" value="1"/>
</dbReference>
<dbReference type="RefSeq" id="WP_210159854.1">
    <property type="nucleotide sequence ID" value="NZ_JAFCNB010000038.1"/>
</dbReference>
<dbReference type="Pfam" id="PF14200">
    <property type="entry name" value="RicinB_lectin_2"/>
    <property type="match status" value="1"/>
</dbReference>
<dbReference type="SUPFAM" id="SSF50370">
    <property type="entry name" value="Ricin B-like lectins"/>
    <property type="match status" value="1"/>
</dbReference>
<dbReference type="AlphaFoldDB" id="A0A941ALG7"/>
<feature type="chain" id="PRO_5036861810" evidence="1">
    <location>
        <begin position="27"/>
        <end position="191"/>
    </location>
</feature>
<keyword evidence="4" id="KW-1185">Reference proteome</keyword>
<reference evidence="3" key="1">
    <citation type="submission" date="2021-02" db="EMBL/GenBank/DDBJ databases">
        <title>Draft genome sequence of Microbispora sp. RL4-1S isolated from rice leaves in Thailand.</title>
        <authorList>
            <person name="Muangham S."/>
            <person name="Duangmal K."/>
        </authorList>
    </citation>
    <scope>NUCLEOTIDE SEQUENCE</scope>
    <source>
        <strain evidence="3">RL4-1S</strain>
    </source>
</reference>
<name>A0A941ALG7_9ACTN</name>
<sequence length="191" mass="19924">MPIKRYAVTLAVITLAALVPTVDAGAASTAGSAVTRAVTRAAAPPRAIPTSGTFSLYNWKSSLCLGINARGGAGQWPCTGKSDQTWHWGAYQPADSGYRQLVNGANQCLGVMGASTAEGTQLNAAECAGASRPEQYWWVNPVAPITGGHALTVWNYKTDAVIAVSGGSLSNGAPVVQYHCICSSDQYWYGQ</sequence>
<evidence type="ECO:0000256" key="1">
    <source>
        <dbReference type="SAM" id="SignalP"/>
    </source>
</evidence>
<protein>
    <submittedName>
        <fullName evidence="3">RICIN domain-containing protein</fullName>
    </submittedName>
</protein>
<comment type="caution">
    <text evidence="3">The sequence shown here is derived from an EMBL/GenBank/DDBJ whole genome shotgun (WGS) entry which is preliminary data.</text>
</comment>
<dbReference type="EMBL" id="JAFCNB010000038">
    <property type="protein sequence ID" value="MBP2708595.1"/>
    <property type="molecule type" value="Genomic_DNA"/>
</dbReference>
<organism evidence="3 4">
    <name type="scientific">Microbispora oryzae</name>
    <dbReference type="NCBI Taxonomy" id="2806554"/>
    <lineage>
        <taxon>Bacteria</taxon>
        <taxon>Bacillati</taxon>
        <taxon>Actinomycetota</taxon>
        <taxon>Actinomycetes</taxon>
        <taxon>Streptosporangiales</taxon>
        <taxon>Streptosporangiaceae</taxon>
        <taxon>Microbispora</taxon>
    </lineage>
</organism>
<proteinExistence type="predicted"/>
<gene>
    <name evidence="3" type="ORF">JOL79_32975</name>
</gene>
<dbReference type="InterPro" id="IPR000772">
    <property type="entry name" value="Ricin_B_lectin"/>
</dbReference>
<dbReference type="Gene3D" id="2.80.10.50">
    <property type="match status" value="1"/>
</dbReference>
<feature type="signal peptide" evidence="1">
    <location>
        <begin position="1"/>
        <end position="26"/>
    </location>
</feature>
<evidence type="ECO:0000313" key="3">
    <source>
        <dbReference type="EMBL" id="MBP2708595.1"/>
    </source>
</evidence>
<dbReference type="PROSITE" id="PS50231">
    <property type="entry name" value="RICIN_B_LECTIN"/>
    <property type="match status" value="1"/>
</dbReference>
<evidence type="ECO:0000313" key="4">
    <source>
        <dbReference type="Proteomes" id="UP000674234"/>
    </source>
</evidence>
<evidence type="ECO:0000259" key="2">
    <source>
        <dbReference type="Pfam" id="PF14200"/>
    </source>
</evidence>
<dbReference type="InterPro" id="IPR035992">
    <property type="entry name" value="Ricin_B-like_lectins"/>
</dbReference>
<feature type="domain" description="Ricin B lectin" evidence="2">
    <location>
        <begin position="51"/>
        <end position="122"/>
    </location>
</feature>